<keyword evidence="1" id="KW-1133">Transmembrane helix</keyword>
<proteinExistence type="predicted"/>
<comment type="caution">
    <text evidence="2">The sequence shown here is derived from an EMBL/GenBank/DDBJ whole genome shotgun (WGS) entry which is preliminary data.</text>
</comment>
<dbReference type="EMBL" id="QOCS01000014">
    <property type="protein sequence ID" value="RHW46120.1"/>
    <property type="molecule type" value="Genomic_DNA"/>
</dbReference>
<protein>
    <submittedName>
        <fullName evidence="2">Uncharacterized protein</fullName>
    </submittedName>
</protein>
<dbReference type="Proteomes" id="UP000284822">
    <property type="component" value="Unassembled WGS sequence"/>
</dbReference>
<feature type="transmembrane region" description="Helical" evidence="1">
    <location>
        <begin position="6"/>
        <end position="28"/>
    </location>
</feature>
<evidence type="ECO:0000313" key="3">
    <source>
        <dbReference type="Proteomes" id="UP000284822"/>
    </source>
</evidence>
<name>A0A3R6ZUX5_9LACO</name>
<sequence>MRTDSYELSIIISIIGLIISFVSAYTTIRIYMRSRTNLKIITPIKNKNWFVLIKPDRPNETNPDKAWNVPYRALVDVTIQNLSSSNAGVTEARLNDITINPYFKLGEYYKVTLKTNIINEKGITMLTNGNTQALAFDFDNRSFVPPFNLGPFEVKRGVFVFALTEEQKEQLLCNKENRLILKVNGKSLSKELSIPNYYETKIPESEQYKPEYPIEAPKFKPDNFQD</sequence>
<organism evidence="2 3">
    <name type="scientific">Bombilactobacillus bombi</name>
    <dbReference type="NCBI Taxonomy" id="1303590"/>
    <lineage>
        <taxon>Bacteria</taxon>
        <taxon>Bacillati</taxon>
        <taxon>Bacillota</taxon>
        <taxon>Bacilli</taxon>
        <taxon>Lactobacillales</taxon>
        <taxon>Lactobacillaceae</taxon>
        <taxon>Bombilactobacillus</taxon>
    </lineage>
</organism>
<keyword evidence="1" id="KW-0812">Transmembrane</keyword>
<dbReference type="RefSeq" id="WP_118910966.1">
    <property type="nucleotide sequence ID" value="NZ_QOCS01000014.1"/>
</dbReference>
<dbReference type="AlphaFoldDB" id="A0A3R6ZUX5"/>
<gene>
    <name evidence="2" type="ORF">DS832_07155</name>
</gene>
<keyword evidence="1" id="KW-0472">Membrane</keyword>
<accession>A0A3R6ZUX5</accession>
<reference evidence="2 3" key="1">
    <citation type="submission" date="2018-07" db="EMBL/GenBank/DDBJ databases">
        <title>Genome sequences of six Lactobacillus spp. isolated from bumble bee guts.</title>
        <authorList>
            <person name="Motta E.V.S."/>
            <person name="Moran N.A."/>
        </authorList>
    </citation>
    <scope>NUCLEOTIDE SEQUENCE [LARGE SCALE GENOMIC DNA]</scope>
    <source>
        <strain evidence="2 3">LV-8.1</strain>
    </source>
</reference>
<evidence type="ECO:0000313" key="2">
    <source>
        <dbReference type="EMBL" id="RHW46120.1"/>
    </source>
</evidence>
<evidence type="ECO:0000256" key="1">
    <source>
        <dbReference type="SAM" id="Phobius"/>
    </source>
</evidence>